<gene>
    <name evidence="2" type="ORF">C2G38_2148544</name>
</gene>
<organism evidence="2 3">
    <name type="scientific">Gigaspora rosea</name>
    <dbReference type="NCBI Taxonomy" id="44941"/>
    <lineage>
        <taxon>Eukaryota</taxon>
        <taxon>Fungi</taxon>
        <taxon>Fungi incertae sedis</taxon>
        <taxon>Mucoromycota</taxon>
        <taxon>Glomeromycotina</taxon>
        <taxon>Glomeromycetes</taxon>
        <taxon>Diversisporales</taxon>
        <taxon>Gigasporaceae</taxon>
        <taxon>Gigaspora</taxon>
    </lineage>
</organism>
<feature type="transmembrane region" description="Helical" evidence="1">
    <location>
        <begin position="59"/>
        <end position="82"/>
    </location>
</feature>
<sequence length="342" mass="39255">MKYNIFSNIATIFFLVIFGGVLFSFSTVNFSKLPTPNNATLTGFPTWFGEIKNFDTQTWFSMLLFTSFLEIVSGVFMIIWSLRCEPLLIFVSNGEKISTTSFNKLIAGYSIVTGIAEIAVIIFDIGKLWTTFGVIHNYFEVIILILLHQKGNVALDNNIIFCGFLYILIAEGTTILLKWPYDLTWFKFQGLAVDWAFFIQFVRLYLTTRRDYKEGYISLPHHVSDDERESEEHDIHHHKKDCHLGHVFLLPFAAFWHIAGHVLNTLLPAEAFTYYLFSFSYGPMYTSLAFFVYLDTHLRPNKTKKPIFLPGTSTPTTVLVTVASLALSILCLRFCVFYTIHN</sequence>
<protein>
    <submittedName>
        <fullName evidence="2">Uncharacterized protein</fullName>
    </submittedName>
</protein>
<dbReference type="AlphaFoldDB" id="A0A397U6W9"/>
<feature type="transmembrane region" description="Helical" evidence="1">
    <location>
        <begin position="129"/>
        <end position="147"/>
    </location>
</feature>
<keyword evidence="1" id="KW-1133">Transmembrane helix</keyword>
<accession>A0A397U6W9</accession>
<evidence type="ECO:0000256" key="1">
    <source>
        <dbReference type="SAM" id="Phobius"/>
    </source>
</evidence>
<feature type="transmembrane region" description="Helical" evidence="1">
    <location>
        <begin position="159"/>
        <end position="179"/>
    </location>
</feature>
<evidence type="ECO:0000313" key="3">
    <source>
        <dbReference type="Proteomes" id="UP000266673"/>
    </source>
</evidence>
<reference evidence="2 3" key="1">
    <citation type="submission" date="2018-06" db="EMBL/GenBank/DDBJ databases">
        <title>Comparative genomics reveals the genomic features of Rhizophagus irregularis, R. cerebriforme, R. diaphanum and Gigaspora rosea, and their symbiotic lifestyle signature.</title>
        <authorList>
            <person name="Morin E."/>
            <person name="San Clemente H."/>
            <person name="Chen E.C.H."/>
            <person name="De La Providencia I."/>
            <person name="Hainaut M."/>
            <person name="Kuo A."/>
            <person name="Kohler A."/>
            <person name="Murat C."/>
            <person name="Tang N."/>
            <person name="Roy S."/>
            <person name="Loubradou J."/>
            <person name="Henrissat B."/>
            <person name="Grigoriev I.V."/>
            <person name="Corradi N."/>
            <person name="Roux C."/>
            <person name="Martin F.M."/>
        </authorList>
    </citation>
    <scope>NUCLEOTIDE SEQUENCE [LARGE SCALE GENOMIC DNA]</scope>
    <source>
        <strain evidence="2 3">DAOM 194757</strain>
    </source>
</reference>
<comment type="caution">
    <text evidence="2">The sequence shown here is derived from an EMBL/GenBank/DDBJ whole genome shotgun (WGS) entry which is preliminary data.</text>
</comment>
<keyword evidence="1" id="KW-0472">Membrane</keyword>
<feature type="transmembrane region" description="Helical" evidence="1">
    <location>
        <begin position="315"/>
        <end position="340"/>
    </location>
</feature>
<dbReference type="Proteomes" id="UP000266673">
    <property type="component" value="Unassembled WGS sequence"/>
</dbReference>
<feature type="transmembrane region" description="Helical" evidence="1">
    <location>
        <begin position="102"/>
        <end position="123"/>
    </location>
</feature>
<dbReference type="EMBL" id="QKWP01001980">
    <property type="protein sequence ID" value="RIB05451.1"/>
    <property type="molecule type" value="Genomic_DNA"/>
</dbReference>
<keyword evidence="1" id="KW-0812">Transmembrane</keyword>
<feature type="transmembrane region" description="Helical" evidence="1">
    <location>
        <begin position="12"/>
        <end position="31"/>
    </location>
</feature>
<name>A0A397U6W9_9GLOM</name>
<feature type="transmembrane region" description="Helical" evidence="1">
    <location>
        <begin position="272"/>
        <end position="294"/>
    </location>
</feature>
<evidence type="ECO:0000313" key="2">
    <source>
        <dbReference type="EMBL" id="RIB05451.1"/>
    </source>
</evidence>
<keyword evidence="3" id="KW-1185">Reference proteome</keyword>
<proteinExistence type="predicted"/>
<feature type="transmembrane region" description="Helical" evidence="1">
    <location>
        <begin position="247"/>
        <end position="266"/>
    </location>
</feature>
<dbReference type="OrthoDB" id="2327125at2759"/>